<keyword evidence="5" id="KW-0813">Transport</keyword>
<dbReference type="Proteomes" id="UP000283880">
    <property type="component" value="Unassembled WGS sequence"/>
</dbReference>
<protein>
    <recommendedName>
        <fullName evidence="4">Probable multidrug resistance protein NorM</fullName>
    </recommendedName>
    <alternativeName>
        <fullName evidence="12">Multidrug-efflux transporter</fullName>
    </alternativeName>
</protein>
<evidence type="ECO:0000256" key="10">
    <source>
        <dbReference type="ARBA" id="ARBA00023065"/>
    </source>
</evidence>
<dbReference type="RefSeq" id="WP_007708567.1">
    <property type="nucleotide sequence ID" value="NZ_JAWRJJ010000118.1"/>
</dbReference>
<dbReference type="PANTHER" id="PTHR43298:SF2">
    <property type="entry name" value="FMN_FAD EXPORTER YEEO-RELATED"/>
    <property type="match status" value="1"/>
</dbReference>
<feature type="transmembrane region" description="Helical" evidence="13">
    <location>
        <begin position="419"/>
        <end position="438"/>
    </location>
</feature>
<evidence type="ECO:0000256" key="4">
    <source>
        <dbReference type="ARBA" id="ARBA00020268"/>
    </source>
</evidence>
<feature type="transmembrane region" description="Helical" evidence="13">
    <location>
        <begin position="362"/>
        <end position="378"/>
    </location>
</feature>
<dbReference type="InterPro" id="IPR050222">
    <property type="entry name" value="MATE_MdtK"/>
</dbReference>
<keyword evidence="6" id="KW-0050">Antiport</keyword>
<reference evidence="14 15" key="1">
    <citation type="submission" date="2018-08" db="EMBL/GenBank/DDBJ databases">
        <title>A genome reference for cultivated species of the human gut microbiota.</title>
        <authorList>
            <person name="Zou Y."/>
            <person name="Xue W."/>
            <person name="Luo G."/>
        </authorList>
    </citation>
    <scope>NUCLEOTIDE SEQUENCE [LARGE SCALE GENOMIC DNA]</scope>
    <source>
        <strain evidence="14 15">AF04-15</strain>
    </source>
</reference>
<proteinExistence type="inferred from homology"/>
<organism evidence="14 15">
    <name type="scientific">Enterocloster asparagiformis</name>
    <dbReference type="NCBI Taxonomy" id="333367"/>
    <lineage>
        <taxon>Bacteria</taxon>
        <taxon>Bacillati</taxon>
        <taxon>Bacillota</taxon>
        <taxon>Clostridia</taxon>
        <taxon>Lachnospirales</taxon>
        <taxon>Lachnospiraceae</taxon>
        <taxon>Enterocloster</taxon>
    </lineage>
</organism>
<dbReference type="AlphaFoldDB" id="A0A413FHY1"/>
<evidence type="ECO:0000256" key="12">
    <source>
        <dbReference type="ARBA" id="ARBA00031636"/>
    </source>
</evidence>
<feature type="transmembrane region" description="Helical" evidence="13">
    <location>
        <begin position="313"/>
        <end position="333"/>
    </location>
</feature>
<dbReference type="CDD" id="cd13138">
    <property type="entry name" value="MATE_yoeA_like"/>
    <property type="match status" value="1"/>
</dbReference>
<name>A0A413FHY1_9FIRM</name>
<dbReference type="PANTHER" id="PTHR43298">
    <property type="entry name" value="MULTIDRUG RESISTANCE PROTEIN NORM-RELATED"/>
    <property type="match status" value="1"/>
</dbReference>
<sequence length="455" mass="49021">MKQEQNLTEGPVLKTLLAFTVPFIIANVIQALYGAVDLFVIGRYCPPESVAAVSTGTQVTQIITSMITGLTLGSTILVGKYTGMNAKEEVKKTIGTTLSVFALAALALTAAMLLFVTPILELLKTPEQSFALARQYVVICSCGIFFICGYNAISAILRGYGDSRRPMMFIALSCALNVAGDVILVKYAGLGVAGVALATIGSQAISMICAIVYLNRSRFIFTFTLSNLRIDSQKVRELAAVGIPISLQECMVRLSFLYLTSVTNRLGVYAAAAVGIASKYDVFAMLPATSTANALAAVTAQNYGAGKPERARASLFAGLGFAVAASSLFWLWAQSSPETMIGMFTRDGAIINEGIPFFRSCSYDYLAVSFVFCLNGYLNGRSKTIFTMISCCFGALALRMPLIWLVYTYWPDNLLRIGSIAPAVSGFMAVYTLIYVVVSIRRERVERTEDAALAE</sequence>
<dbReference type="GO" id="GO:0015297">
    <property type="term" value="F:antiporter activity"/>
    <property type="evidence" value="ECO:0007669"/>
    <property type="project" value="UniProtKB-KW"/>
</dbReference>
<dbReference type="Pfam" id="PF01554">
    <property type="entry name" value="MatE"/>
    <property type="match status" value="2"/>
</dbReference>
<evidence type="ECO:0000313" key="14">
    <source>
        <dbReference type="EMBL" id="RGX30859.1"/>
    </source>
</evidence>
<comment type="function">
    <text evidence="1">Multidrug efflux pump.</text>
</comment>
<feature type="transmembrane region" description="Helical" evidence="13">
    <location>
        <begin position="12"/>
        <end position="33"/>
    </location>
</feature>
<keyword evidence="8 13" id="KW-0812">Transmembrane</keyword>
<dbReference type="PIRSF" id="PIRSF006603">
    <property type="entry name" value="DinF"/>
    <property type="match status" value="1"/>
</dbReference>
<evidence type="ECO:0000256" key="3">
    <source>
        <dbReference type="ARBA" id="ARBA00010199"/>
    </source>
</evidence>
<evidence type="ECO:0000256" key="13">
    <source>
        <dbReference type="SAM" id="Phobius"/>
    </source>
</evidence>
<dbReference type="GO" id="GO:0006811">
    <property type="term" value="P:monoatomic ion transport"/>
    <property type="evidence" value="ECO:0007669"/>
    <property type="project" value="UniProtKB-KW"/>
</dbReference>
<comment type="subcellular location">
    <subcellularLocation>
        <location evidence="2">Cell membrane</location>
        <topology evidence="2">Multi-pass membrane protein</topology>
    </subcellularLocation>
</comment>
<comment type="caution">
    <text evidence="14">The sequence shown here is derived from an EMBL/GenBank/DDBJ whole genome shotgun (WGS) entry which is preliminary data.</text>
</comment>
<evidence type="ECO:0000313" key="15">
    <source>
        <dbReference type="Proteomes" id="UP000283880"/>
    </source>
</evidence>
<feature type="transmembrane region" description="Helical" evidence="13">
    <location>
        <begin position="385"/>
        <end position="407"/>
    </location>
</feature>
<evidence type="ECO:0000256" key="7">
    <source>
        <dbReference type="ARBA" id="ARBA00022475"/>
    </source>
</evidence>
<evidence type="ECO:0000256" key="8">
    <source>
        <dbReference type="ARBA" id="ARBA00022692"/>
    </source>
</evidence>
<feature type="transmembrane region" description="Helical" evidence="13">
    <location>
        <begin position="169"/>
        <end position="189"/>
    </location>
</feature>
<keyword evidence="9 13" id="KW-1133">Transmembrane helix</keyword>
<dbReference type="EMBL" id="QSBM01000004">
    <property type="protein sequence ID" value="RGX30859.1"/>
    <property type="molecule type" value="Genomic_DNA"/>
</dbReference>
<feature type="transmembrane region" description="Helical" evidence="13">
    <location>
        <begin position="195"/>
        <end position="214"/>
    </location>
</feature>
<keyword evidence="7" id="KW-1003">Cell membrane</keyword>
<evidence type="ECO:0000256" key="1">
    <source>
        <dbReference type="ARBA" id="ARBA00003408"/>
    </source>
</evidence>
<keyword evidence="11 13" id="KW-0472">Membrane</keyword>
<dbReference type="GO" id="GO:0005886">
    <property type="term" value="C:plasma membrane"/>
    <property type="evidence" value="ECO:0007669"/>
    <property type="project" value="UniProtKB-SubCell"/>
</dbReference>
<evidence type="ECO:0000256" key="9">
    <source>
        <dbReference type="ARBA" id="ARBA00022989"/>
    </source>
</evidence>
<comment type="similarity">
    <text evidence="3">Belongs to the multi antimicrobial extrusion (MATE) (TC 2.A.66.1) family.</text>
</comment>
<evidence type="ECO:0000256" key="5">
    <source>
        <dbReference type="ARBA" id="ARBA00022448"/>
    </source>
</evidence>
<keyword evidence="10" id="KW-0406">Ion transport</keyword>
<feature type="transmembrane region" description="Helical" evidence="13">
    <location>
        <begin position="94"/>
        <end position="116"/>
    </location>
</feature>
<feature type="transmembrane region" description="Helical" evidence="13">
    <location>
        <begin position="62"/>
        <end position="82"/>
    </location>
</feature>
<gene>
    <name evidence="14" type="ORF">DWV29_06685</name>
</gene>
<dbReference type="InterPro" id="IPR048279">
    <property type="entry name" value="MdtK-like"/>
</dbReference>
<accession>A0A413FHY1</accession>
<dbReference type="NCBIfam" id="TIGR00797">
    <property type="entry name" value="matE"/>
    <property type="match status" value="1"/>
</dbReference>
<evidence type="ECO:0000256" key="2">
    <source>
        <dbReference type="ARBA" id="ARBA00004651"/>
    </source>
</evidence>
<dbReference type="GO" id="GO:0042910">
    <property type="term" value="F:xenobiotic transmembrane transporter activity"/>
    <property type="evidence" value="ECO:0007669"/>
    <property type="project" value="InterPro"/>
</dbReference>
<dbReference type="InterPro" id="IPR002528">
    <property type="entry name" value="MATE_fam"/>
</dbReference>
<evidence type="ECO:0000256" key="6">
    <source>
        <dbReference type="ARBA" id="ARBA00022449"/>
    </source>
</evidence>
<evidence type="ECO:0000256" key="11">
    <source>
        <dbReference type="ARBA" id="ARBA00023136"/>
    </source>
</evidence>
<dbReference type="OrthoDB" id="9776324at2"/>
<feature type="transmembrane region" description="Helical" evidence="13">
    <location>
        <begin position="136"/>
        <end position="157"/>
    </location>
</feature>